<feature type="domain" description="Zinc-ribbon" evidence="1">
    <location>
        <begin position="78"/>
        <end position="159"/>
    </location>
</feature>
<name>A0A9W6M592_9MICO</name>
<dbReference type="Proteomes" id="UP001142291">
    <property type="component" value="Unassembled WGS sequence"/>
</dbReference>
<dbReference type="AlphaFoldDB" id="A0A9W6M592"/>
<keyword evidence="3" id="KW-1185">Reference proteome</keyword>
<dbReference type="Pfam" id="PF10005">
    <property type="entry name" value="Zn_ribbon_DZR_6"/>
    <property type="match status" value="1"/>
</dbReference>
<comment type="caution">
    <text evidence="2">The sequence shown here is derived from an EMBL/GenBank/DDBJ whole genome shotgun (WGS) entry which is preliminary data.</text>
</comment>
<evidence type="ECO:0000259" key="1">
    <source>
        <dbReference type="Pfam" id="PF10005"/>
    </source>
</evidence>
<dbReference type="InterPro" id="IPR031321">
    <property type="entry name" value="UCP012641"/>
</dbReference>
<sequence>MAPVARSCSCRVVNPRVVIVRPFCVTGILRLASPWSIVVPTRPAARIACRRVTPGRAWDAARRGSTGRYGCCVSSTPRCPSCRRFVYLDTLVCPDCTTEMGLEVIERRFVGIRDGRAVVDGVTWYTCSERRWGCNWLVREDAPAGRCFSCRLTRTRPPADDTIALEKLATTEEAKRRLLLQLGDLGLPIVPWDVWPGGLGFDLLSSRSEGRRVIIGHANGIITIDLAESLDDVREALRVRLGEPYRTVLGHLRHESGHYFQNVLIRDDTAWAQCRDLFGDERASYQDALTRHYETGAPAGWQDSFISEYATMHPWEDFAETFAHYLHIVGTLKTAAAIGMRLDASATRRDVDVVPEDHYDDQPIGRVLSDWEALSQGFNRINRSMGLADLYPFTISPPVRRKLAFVHELVTRAPLTTDEQVALALAPRERADD</sequence>
<evidence type="ECO:0000313" key="2">
    <source>
        <dbReference type="EMBL" id="GLJ94532.1"/>
    </source>
</evidence>
<reference evidence="2" key="1">
    <citation type="journal article" date="2014" name="Int. J. Syst. Evol. Microbiol.">
        <title>Complete genome sequence of Corynebacterium casei LMG S-19264T (=DSM 44701T), isolated from a smear-ripened cheese.</title>
        <authorList>
            <consortium name="US DOE Joint Genome Institute (JGI-PGF)"/>
            <person name="Walter F."/>
            <person name="Albersmeier A."/>
            <person name="Kalinowski J."/>
            <person name="Ruckert C."/>
        </authorList>
    </citation>
    <scope>NUCLEOTIDE SEQUENCE</scope>
    <source>
        <strain evidence="2">VKM Ac-1940</strain>
    </source>
</reference>
<accession>A0A9W6M592</accession>
<gene>
    <name evidence="2" type="ORF">GCM10017591_05930</name>
</gene>
<dbReference type="InterPro" id="IPR011201">
    <property type="entry name" value="Zinc-ribbon_6_bact"/>
</dbReference>
<proteinExistence type="predicted"/>
<protein>
    <recommendedName>
        <fullName evidence="1">Zinc-ribbon domain-containing protein</fullName>
    </recommendedName>
</protein>
<dbReference type="Pfam" id="PF15887">
    <property type="entry name" value="Peptidase_Mx"/>
    <property type="match status" value="1"/>
</dbReference>
<evidence type="ECO:0000313" key="3">
    <source>
        <dbReference type="Proteomes" id="UP001142291"/>
    </source>
</evidence>
<organism evidence="2 3">
    <name type="scientific">Microbacterium dextranolyticum</name>
    <dbReference type="NCBI Taxonomy" id="36806"/>
    <lineage>
        <taxon>Bacteria</taxon>
        <taxon>Bacillati</taxon>
        <taxon>Actinomycetota</taxon>
        <taxon>Actinomycetes</taxon>
        <taxon>Micrococcales</taxon>
        <taxon>Microbacteriaceae</taxon>
        <taxon>Microbacterium</taxon>
    </lineage>
</organism>
<dbReference type="EMBL" id="BSER01000002">
    <property type="protein sequence ID" value="GLJ94532.1"/>
    <property type="molecule type" value="Genomic_DNA"/>
</dbReference>
<reference evidence="2" key="2">
    <citation type="submission" date="2023-01" db="EMBL/GenBank/DDBJ databases">
        <authorList>
            <person name="Sun Q."/>
            <person name="Evtushenko L."/>
        </authorList>
    </citation>
    <scope>NUCLEOTIDE SEQUENCE</scope>
    <source>
        <strain evidence="2">VKM Ac-1940</strain>
    </source>
</reference>
<dbReference type="Gene3D" id="3.40.390.70">
    <property type="match status" value="1"/>
</dbReference>